<dbReference type="Gene3D" id="3.20.20.150">
    <property type="entry name" value="Divalent-metal-dependent TIM barrel enzymes"/>
    <property type="match status" value="1"/>
</dbReference>
<feature type="domain" description="Xylose isomerase-like TIM barrel" evidence="2">
    <location>
        <begin position="52"/>
        <end position="247"/>
    </location>
</feature>
<gene>
    <name evidence="3" type="ORF">D0Y96_05035</name>
</gene>
<dbReference type="InterPro" id="IPR006311">
    <property type="entry name" value="TAT_signal"/>
</dbReference>
<feature type="chain" id="PRO_5016604729" evidence="1">
    <location>
        <begin position="28"/>
        <end position="283"/>
    </location>
</feature>
<dbReference type="PANTHER" id="PTHR12110">
    <property type="entry name" value="HYDROXYPYRUVATE ISOMERASE"/>
    <property type="match status" value="1"/>
</dbReference>
<dbReference type="EMBL" id="QVQT01000002">
    <property type="protein sequence ID" value="RFU17510.1"/>
    <property type="molecule type" value="Genomic_DNA"/>
</dbReference>
<dbReference type="Pfam" id="PF01261">
    <property type="entry name" value="AP_endonuc_2"/>
    <property type="match status" value="1"/>
</dbReference>
<dbReference type="Proteomes" id="UP000264702">
    <property type="component" value="Unassembled WGS sequence"/>
</dbReference>
<feature type="signal peptide" evidence="1">
    <location>
        <begin position="1"/>
        <end position="27"/>
    </location>
</feature>
<sequence length="283" mass="31970">MLTRRNFLKSSAAMLPVMAFSGRRALAATHIPIGVQLYTVRNLTDQLPDVLKQIRAIGYDEVEAFSGLYSRSAAELLGMVQAAGLRMPSGHFNYDGLSDKFDYAKQLGLKWIVCPIITRKLWDSAEGFKAAAKQFNAWGKQAKAQGQRFAFHNHDYEFKEFGGKTGYDVLIDETDPELVFFEIDCYWVAQAGHDPLKLLDRLGHRARLLHLKDRKPGFPPSNDMSASSAHFAPVGQGNIDWKPILALGQRLHVEHYFVEQDNTYGHPIESIRSSYQYLRPLLP</sequence>
<dbReference type="InterPro" id="IPR036237">
    <property type="entry name" value="Xyl_isomerase-like_sf"/>
</dbReference>
<evidence type="ECO:0000313" key="3">
    <source>
        <dbReference type="EMBL" id="RFU17510.1"/>
    </source>
</evidence>
<dbReference type="SUPFAM" id="SSF51658">
    <property type="entry name" value="Xylose isomerase-like"/>
    <property type="match status" value="1"/>
</dbReference>
<protein>
    <submittedName>
        <fullName evidence="3">Sugar phosphate isomerase/epimerase</fullName>
    </submittedName>
</protein>
<keyword evidence="1" id="KW-0732">Signal</keyword>
<dbReference type="InterPro" id="IPR013022">
    <property type="entry name" value="Xyl_isomerase-like_TIM-brl"/>
</dbReference>
<comment type="caution">
    <text evidence="3">The sequence shown here is derived from an EMBL/GenBank/DDBJ whole genome shotgun (WGS) entry which is preliminary data.</text>
</comment>
<proteinExistence type="predicted"/>
<dbReference type="InterPro" id="IPR050312">
    <property type="entry name" value="IolE/XylAMocC-like"/>
</dbReference>
<dbReference type="OrthoDB" id="9798407at2"/>
<accession>A0A372IRD1</accession>
<evidence type="ECO:0000256" key="1">
    <source>
        <dbReference type="SAM" id="SignalP"/>
    </source>
</evidence>
<reference evidence="3 4" key="1">
    <citation type="submission" date="2018-08" db="EMBL/GenBank/DDBJ databases">
        <title>Acidipila sp. 4G-K13, an acidobacterium isolated from forest soil.</title>
        <authorList>
            <person name="Gao Z.-H."/>
            <person name="Qiu L.-H."/>
        </authorList>
    </citation>
    <scope>NUCLEOTIDE SEQUENCE [LARGE SCALE GENOMIC DNA]</scope>
    <source>
        <strain evidence="3 4">4G-K13</strain>
    </source>
</reference>
<name>A0A372IRD1_9BACT</name>
<dbReference type="AlphaFoldDB" id="A0A372IRD1"/>
<evidence type="ECO:0000313" key="4">
    <source>
        <dbReference type="Proteomes" id="UP000264702"/>
    </source>
</evidence>
<dbReference type="RefSeq" id="WP_117298261.1">
    <property type="nucleotide sequence ID" value="NZ_QVQT02000002.1"/>
</dbReference>
<organism evidence="3 4">
    <name type="scientific">Paracidobacterium acidisoli</name>
    <dbReference type="NCBI Taxonomy" id="2303751"/>
    <lineage>
        <taxon>Bacteria</taxon>
        <taxon>Pseudomonadati</taxon>
        <taxon>Acidobacteriota</taxon>
        <taxon>Terriglobia</taxon>
        <taxon>Terriglobales</taxon>
        <taxon>Acidobacteriaceae</taxon>
        <taxon>Paracidobacterium</taxon>
    </lineage>
</organism>
<keyword evidence="3" id="KW-0413">Isomerase</keyword>
<dbReference type="GO" id="GO:0016853">
    <property type="term" value="F:isomerase activity"/>
    <property type="evidence" value="ECO:0007669"/>
    <property type="project" value="UniProtKB-KW"/>
</dbReference>
<dbReference type="PROSITE" id="PS51318">
    <property type="entry name" value="TAT"/>
    <property type="match status" value="1"/>
</dbReference>
<keyword evidence="4" id="KW-1185">Reference proteome</keyword>
<evidence type="ECO:0000259" key="2">
    <source>
        <dbReference type="Pfam" id="PF01261"/>
    </source>
</evidence>
<dbReference type="PANTHER" id="PTHR12110:SF41">
    <property type="entry name" value="INOSOSE DEHYDRATASE"/>
    <property type="match status" value="1"/>
</dbReference>